<dbReference type="SUPFAM" id="SSF51556">
    <property type="entry name" value="Metallo-dependent hydrolases"/>
    <property type="match status" value="1"/>
</dbReference>
<dbReference type="GO" id="GO:0016787">
    <property type="term" value="F:hydrolase activity"/>
    <property type="evidence" value="ECO:0007669"/>
    <property type="project" value="InterPro"/>
</dbReference>
<dbReference type="Pfam" id="PF04909">
    <property type="entry name" value="Amidohydro_2"/>
    <property type="match status" value="1"/>
</dbReference>
<dbReference type="Proteomes" id="UP000183994">
    <property type="component" value="Unassembled WGS sequence"/>
</dbReference>
<accession>A0A1M6WVZ9</accession>
<evidence type="ECO:0000256" key="1">
    <source>
        <dbReference type="ARBA" id="ARBA00023239"/>
    </source>
</evidence>
<keyword evidence="4" id="KW-1185">Reference proteome</keyword>
<reference evidence="4" key="1">
    <citation type="submission" date="2016-11" db="EMBL/GenBank/DDBJ databases">
        <authorList>
            <person name="Varghese N."/>
            <person name="Submissions S."/>
        </authorList>
    </citation>
    <scope>NUCLEOTIDE SEQUENCE [LARGE SCALE GENOMIC DNA]</scope>
    <source>
        <strain evidence="4">DSM 16219</strain>
    </source>
</reference>
<dbReference type="GO" id="GO:0016831">
    <property type="term" value="F:carboxy-lyase activity"/>
    <property type="evidence" value="ECO:0007669"/>
    <property type="project" value="InterPro"/>
</dbReference>
<evidence type="ECO:0000259" key="2">
    <source>
        <dbReference type="Pfam" id="PF04909"/>
    </source>
</evidence>
<gene>
    <name evidence="3" type="ORF">SAMN02745216_04407</name>
</gene>
<proteinExistence type="predicted"/>
<protein>
    <recommendedName>
        <fullName evidence="2">Amidohydrolase-related domain-containing protein</fullName>
    </recommendedName>
</protein>
<name>A0A1M6WVZ9_9BACT</name>
<dbReference type="PANTHER" id="PTHR21240">
    <property type="entry name" value="2-AMINO-3-CARBOXYLMUCONATE-6-SEMIALDEHYDE DECARBOXYLASE"/>
    <property type="match status" value="1"/>
</dbReference>
<feature type="domain" description="Amidohydrolase-related" evidence="2">
    <location>
        <begin position="72"/>
        <end position="274"/>
    </location>
</feature>
<dbReference type="STRING" id="1121393.SAMN02745216_04407"/>
<sequence length="275" mass="31600">MKSEKPIIDVWMQQPTREFLNHPMFASLRKWMGIDLIEQDLPMEWTLDSMDQAGVGLGLLSAWHGPCGPLISNEQVLSLVQAFPGRFKGLASVNLHQPMEALREMTYYIQERGFVGVRQVQWFWNLPATDRRYYPLYARCVELDVPICFQVGHTGPLRPSEPGRPIPYIDEVALDFPELKMVCGHIGYPWTQEMIAVATKHPNVYIDTSAYTAKRFPPELIQYMKTNGKKKVMFGTNYPMIPHAKCLEDLDSLGLDQDVKERFLHQNAREVFNLG</sequence>
<dbReference type="InterPro" id="IPR006680">
    <property type="entry name" value="Amidohydro-rel"/>
</dbReference>
<dbReference type="InterPro" id="IPR032465">
    <property type="entry name" value="ACMSD"/>
</dbReference>
<dbReference type="EMBL" id="FQZU01000040">
    <property type="protein sequence ID" value="SHK97917.1"/>
    <property type="molecule type" value="Genomic_DNA"/>
</dbReference>
<organism evidence="3 4">
    <name type="scientific">Desulfatibacillum alkenivorans DSM 16219</name>
    <dbReference type="NCBI Taxonomy" id="1121393"/>
    <lineage>
        <taxon>Bacteria</taxon>
        <taxon>Pseudomonadati</taxon>
        <taxon>Thermodesulfobacteriota</taxon>
        <taxon>Desulfobacteria</taxon>
        <taxon>Desulfobacterales</taxon>
        <taxon>Desulfatibacillaceae</taxon>
        <taxon>Desulfatibacillum</taxon>
    </lineage>
</organism>
<keyword evidence="1" id="KW-0456">Lyase</keyword>
<dbReference type="InterPro" id="IPR032466">
    <property type="entry name" value="Metal_Hydrolase"/>
</dbReference>
<evidence type="ECO:0000313" key="4">
    <source>
        <dbReference type="Proteomes" id="UP000183994"/>
    </source>
</evidence>
<dbReference type="RefSeq" id="WP_073478407.1">
    <property type="nucleotide sequence ID" value="NZ_FQZU01000040.1"/>
</dbReference>
<evidence type="ECO:0000313" key="3">
    <source>
        <dbReference type="EMBL" id="SHK97917.1"/>
    </source>
</evidence>
<dbReference type="Gene3D" id="3.20.20.140">
    <property type="entry name" value="Metal-dependent hydrolases"/>
    <property type="match status" value="1"/>
</dbReference>
<dbReference type="PANTHER" id="PTHR21240:SF19">
    <property type="entry name" value="CATALYTIC_ HYDROLASE"/>
    <property type="match status" value="1"/>
</dbReference>
<dbReference type="OrthoDB" id="9799024at2"/>
<dbReference type="AlphaFoldDB" id="A0A1M6WVZ9"/>